<keyword evidence="2" id="KW-1185">Reference proteome</keyword>
<accession>A0ABN6PYU5</accession>
<organism evidence="1 2">
    <name type="scientific">Nostoc cf. commune SO-36</name>
    <dbReference type="NCBI Taxonomy" id="449208"/>
    <lineage>
        <taxon>Bacteria</taxon>
        <taxon>Bacillati</taxon>
        <taxon>Cyanobacteriota</taxon>
        <taxon>Cyanophyceae</taxon>
        <taxon>Nostocales</taxon>
        <taxon>Nostocaceae</taxon>
        <taxon>Nostoc</taxon>
    </lineage>
</organism>
<evidence type="ECO:0000313" key="2">
    <source>
        <dbReference type="Proteomes" id="UP001055453"/>
    </source>
</evidence>
<dbReference type="EMBL" id="AP025732">
    <property type="protein sequence ID" value="BDI15190.1"/>
    <property type="molecule type" value="Genomic_DNA"/>
</dbReference>
<name>A0ABN6PYU5_NOSCO</name>
<reference evidence="1" key="1">
    <citation type="submission" date="2022-04" db="EMBL/GenBank/DDBJ databases">
        <title>Complete genome sequence of a cyanobacterium, Nostoc sp. SO-36, isolated in Antarctica.</title>
        <authorList>
            <person name="Kanesaki Y."/>
            <person name="Effendi D."/>
            <person name="Sakamoto T."/>
            <person name="Ohtani S."/>
            <person name="Awai K."/>
        </authorList>
    </citation>
    <scope>NUCLEOTIDE SEQUENCE</scope>
    <source>
        <strain evidence="1">SO-36</strain>
    </source>
</reference>
<gene>
    <name evidence="1" type="ORF">ANSO36C_09920</name>
</gene>
<proteinExistence type="predicted"/>
<protein>
    <submittedName>
        <fullName evidence="1">Uncharacterized protein</fullName>
    </submittedName>
</protein>
<evidence type="ECO:0000313" key="1">
    <source>
        <dbReference type="EMBL" id="BDI15190.1"/>
    </source>
</evidence>
<dbReference type="Proteomes" id="UP001055453">
    <property type="component" value="Chromosome"/>
</dbReference>
<sequence length="103" mass="11778">MQIDYTATGKARVLDSFLRSQEEAYLDESALKALKEKNLLDNNILEGKDFQIFREDKTWQIVHKFPISQAKEAVIASFLPKPDMIGSVTNQLINGKSIYICHF</sequence>
<dbReference type="RefSeq" id="WP_251958640.1">
    <property type="nucleotide sequence ID" value="NZ_AP025732.1"/>
</dbReference>